<dbReference type="AlphaFoldDB" id="A0A4Y2AVR7"/>
<name>A0A4Y2AVR7_ARAVE</name>
<dbReference type="EMBL" id="BGPR01000036">
    <property type="protein sequence ID" value="GBL84151.1"/>
    <property type="molecule type" value="Genomic_DNA"/>
</dbReference>
<evidence type="ECO:0000313" key="1">
    <source>
        <dbReference type="EMBL" id="GBL84151.1"/>
    </source>
</evidence>
<proteinExistence type="predicted"/>
<sequence>MLRKFLCYHLNHLLHVSFSEIWKQAIKVAGEKTNQLDGSPSHFMLPLHLPCFLKESEIRFLTICPFLAYLLSLTKPSSMVRPQVCRNYSGESCLGFFTGFPLPLPALSP</sequence>
<evidence type="ECO:0000313" key="2">
    <source>
        <dbReference type="Proteomes" id="UP000499080"/>
    </source>
</evidence>
<keyword evidence="2" id="KW-1185">Reference proteome</keyword>
<protein>
    <submittedName>
        <fullName evidence="1">Uncharacterized protein</fullName>
    </submittedName>
</protein>
<organism evidence="1 2">
    <name type="scientific">Araneus ventricosus</name>
    <name type="common">Orbweaver spider</name>
    <name type="synonym">Epeira ventricosa</name>
    <dbReference type="NCBI Taxonomy" id="182803"/>
    <lineage>
        <taxon>Eukaryota</taxon>
        <taxon>Metazoa</taxon>
        <taxon>Ecdysozoa</taxon>
        <taxon>Arthropoda</taxon>
        <taxon>Chelicerata</taxon>
        <taxon>Arachnida</taxon>
        <taxon>Araneae</taxon>
        <taxon>Araneomorphae</taxon>
        <taxon>Entelegynae</taxon>
        <taxon>Araneoidea</taxon>
        <taxon>Araneidae</taxon>
        <taxon>Araneus</taxon>
    </lineage>
</organism>
<gene>
    <name evidence="1" type="ORF">AVEN_118562_1</name>
</gene>
<reference evidence="1 2" key="1">
    <citation type="journal article" date="2019" name="Sci. Rep.">
        <title>Orb-weaving spider Araneus ventricosus genome elucidates the spidroin gene catalogue.</title>
        <authorList>
            <person name="Kono N."/>
            <person name="Nakamura H."/>
            <person name="Ohtoshi R."/>
            <person name="Moran D.A.P."/>
            <person name="Shinohara A."/>
            <person name="Yoshida Y."/>
            <person name="Fujiwara M."/>
            <person name="Mori M."/>
            <person name="Tomita M."/>
            <person name="Arakawa K."/>
        </authorList>
    </citation>
    <scope>NUCLEOTIDE SEQUENCE [LARGE SCALE GENOMIC DNA]</scope>
</reference>
<dbReference type="Proteomes" id="UP000499080">
    <property type="component" value="Unassembled WGS sequence"/>
</dbReference>
<comment type="caution">
    <text evidence="1">The sequence shown here is derived from an EMBL/GenBank/DDBJ whole genome shotgun (WGS) entry which is preliminary data.</text>
</comment>
<accession>A0A4Y2AVR7</accession>